<organism evidence="1 2">
    <name type="scientific">Virgibacillus kapii</name>
    <dbReference type="NCBI Taxonomy" id="1638645"/>
    <lineage>
        <taxon>Bacteria</taxon>
        <taxon>Bacillati</taxon>
        <taxon>Bacillota</taxon>
        <taxon>Bacilli</taxon>
        <taxon>Bacillales</taxon>
        <taxon>Bacillaceae</taxon>
        <taxon>Virgibacillus</taxon>
    </lineage>
</organism>
<dbReference type="EMBL" id="BMPN01000003">
    <property type="protein sequence ID" value="GGJ57875.1"/>
    <property type="molecule type" value="Genomic_DNA"/>
</dbReference>
<evidence type="ECO:0000313" key="2">
    <source>
        <dbReference type="Proteomes" id="UP000634435"/>
    </source>
</evidence>
<protein>
    <submittedName>
        <fullName evidence="1">Uncharacterized protein</fullName>
    </submittedName>
</protein>
<gene>
    <name evidence="1" type="ORF">GCM10007111_19910</name>
</gene>
<dbReference type="Proteomes" id="UP000634435">
    <property type="component" value="Unassembled WGS sequence"/>
</dbReference>
<keyword evidence="2" id="KW-1185">Reference proteome</keyword>
<comment type="caution">
    <text evidence="1">The sequence shown here is derived from an EMBL/GenBank/DDBJ whole genome shotgun (WGS) entry which is preliminary data.</text>
</comment>
<proteinExistence type="predicted"/>
<reference evidence="2" key="1">
    <citation type="journal article" date="2019" name="Int. J. Syst. Evol. Microbiol.">
        <title>The Global Catalogue of Microorganisms (GCM) 10K type strain sequencing project: providing services to taxonomists for standard genome sequencing and annotation.</title>
        <authorList>
            <consortium name="The Broad Institute Genomics Platform"/>
            <consortium name="The Broad Institute Genome Sequencing Center for Infectious Disease"/>
            <person name="Wu L."/>
            <person name="Ma J."/>
        </authorList>
    </citation>
    <scope>NUCLEOTIDE SEQUENCE [LARGE SCALE GENOMIC DNA]</scope>
    <source>
        <strain evidence="2">JCM 30071</strain>
    </source>
</reference>
<accession>A0ABQ2DJM3</accession>
<name>A0ABQ2DJM3_9BACI</name>
<evidence type="ECO:0000313" key="1">
    <source>
        <dbReference type="EMBL" id="GGJ57875.1"/>
    </source>
</evidence>
<sequence length="48" mass="5796">MSVGNRGLWKDFSWFEGGWACHSLIIKWFENWHIHRYPRCREVDSGLS</sequence>